<accession>A0A443K455</accession>
<dbReference type="EMBL" id="SAUW01000032">
    <property type="protein sequence ID" value="RWR05937.1"/>
    <property type="molecule type" value="Genomic_DNA"/>
</dbReference>
<dbReference type="RefSeq" id="WP_128233622.1">
    <property type="nucleotide sequence ID" value="NZ_SAUW01000032.1"/>
</dbReference>
<evidence type="ECO:0000313" key="1">
    <source>
        <dbReference type="EMBL" id="RWR05937.1"/>
    </source>
</evidence>
<dbReference type="Proteomes" id="UP000284451">
    <property type="component" value="Unassembled WGS sequence"/>
</dbReference>
<gene>
    <name evidence="2" type="ORF">D2T29_18510</name>
    <name evidence="1" type="ORF">D2T33_19100</name>
</gene>
<name>A0A443ILQ6_9RHOB</name>
<reference evidence="3 4" key="1">
    <citation type="submission" date="2019-01" db="EMBL/GenBank/DDBJ databases">
        <title>Sinorhodobacter populi sp. nov. isolated from the symptomatic bark tissue of Populus euramericana canker.</title>
        <authorList>
            <person name="Xu G."/>
        </authorList>
    </citation>
    <scope>NUCLEOTIDE SEQUENCE [LARGE SCALE GENOMIC DNA]</scope>
    <source>
        <strain evidence="2 3">07D10-4-3</strain>
        <strain evidence="1 4">2D-5</strain>
    </source>
</reference>
<comment type="caution">
    <text evidence="1">The sequence shown here is derived from an EMBL/GenBank/DDBJ whole genome shotgun (WGS) entry which is preliminary data.</text>
</comment>
<evidence type="ECO:0000313" key="4">
    <source>
        <dbReference type="Proteomes" id="UP000285710"/>
    </source>
</evidence>
<proteinExistence type="predicted"/>
<evidence type="ECO:0000313" key="2">
    <source>
        <dbReference type="EMBL" id="RWR27551.1"/>
    </source>
</evidence>
<dbReference type="EMBL" id="SAUY01000031">
    <property type="protein sequence ID" value="RWR27551.1"/>
    <property type="molecule type" value="Genomic_DNA"/>
</dbReference>
<sequence length="108" mass="11240">MKQKQRKRVPQAQVARMAFTRGLVATGVLAFAESGGGALSRTALRRALKSGIAVASGTLVADSLERDEPLKAVLAIAGGIVGAAATDRLLAVADQEQERVRDGKEEIG</sequence>
<evidence type="ECO:0000313" key="3">
    <source>
        <dbReference type="Proteomes" id="UP000284451"/>
    </source>
</evidence>
<protein>
    <submittedName>
        <fullName evidence="1">Uncharacterized protein</fullName>
    </submittedName>
</protein>
<reference evidence="3 4" key="2">
    <citation type="submission" date="2019-01" db="EMBL/GenBank/DDBJ databases">
        <authorList>
            <person name="Li Y."/>
        </authorList>
    </citation>
    <scope>NUCLEOTIDE SEQUENCE [LARGE SCALE GENOMIC DNA]</scope>
    <source>
        <strain evidence="2 3">07D10-4-3</strain>
        <strain evidence="1 4">2D-5</strain>
    </source>
</reference>
<dbReference type="Proteomes" id="UP000285710">
    <property type="component" value="Unassembled WGS sequence"/>
</dbReference>
<accession>A0A443ILQ6</accession>
<organism evidence="1 4">
    <name type="scientific">Paenirhodobacter populi</name>
    <dbReference type="NCBI Taxonomy" id="2306993"/>
    <lineage>
        <taxon>Bacteria</taxon>
        <taxon>Pseudomonadati</taxon>
        <taxon>Pseudomonadota</taxon>
        <taxon>Alphaproteobacteria</taxon>
        <taxon>Rhodobacterales</taxon>
        <taxon>Rhodobacter group</taxon>
        <taxon>Paenirhodobacter</taxon>
    </lineage>
</organism>
<dbReference type="AlphaFoldDB" id="A0A443ILQ6"/>
<keyword evidence="4" id="KW-1185">Reference proteome</keyword>